<dbReference type="STRING" id="4232.A0A251S717"/>
<proteinExistence type="predicted"/>
<sequence length="97" mass="11340">MTGCCELNLVLKETTLLDMYSQMDNKLLQLYEYEISRKPEKFVNFVYHENAHVYLHDENIYIFECGRSFTFLHIGKQAYAHTHILISCILQSSGLSS</sequence>
<dbReference type="InParanoid" id="A0A251S717"/>
<dbReference type="EMBL" id="CM007904">
    <property type="protein sequence ID" value="OTF94639.1"/>
    <property type="molecule type" value="Genomic_DNA"/>
</dbReference>
<keyword evidence="2" id="KW-1185">Reference proteome</keyword>
<organism evidence="1 2">
    <name type="scientific">Helianthus annuus</name>
    <name type="common">Common sunflower</name>
    <dbReference type="NCBI Taxonomy" id="4232"/>
    <lineage>
        <taxon>Eukaryota</taxon>
        <taxon>Viridiplantae</taxon>
        <taxon>Streptophyta</taxon>
        <taxon>Embryophyta</taxon>
        <taxon>Tracheophyta</taxon>
        <taxon>Spermatophyta</taxon>
        <taxon>Magnoliopsida</taxon>
        <taxon>eudicotyledons</taxon>
        <taxon>Gunneridae</taxon>
        <taxon>Pentapetalae</taxon>
        <taxon>asterids</taxon>
        <taxon>campanulids</taxon>
        <taxon>Asterales</taxon>
        <taxon>Asteraceae</taxon>
        <taxon>Asteroideae</taxon>
        <taxon>Heliantheae alliance</taxon>
        <taxon>Heliantheae</taxon>
        <taxon>Helianthus</taxon>
    </lineage>
</organism>
<gene>
    <name evidence="1" type="ORF">HannXRQ_Chr15g0474291</name>
</gene>
<dbReference type="Proteomes" id="UP000215914">
    <property type="component" value="Chromosome 15"/>
</dbReference>
<accession>A0A251S717</accession>
<evidence type="ECO:0000313" key="1">
    <source>
        <dbReference type="EMBL" id="OTF94639.1"/>
    </source>
</evidence>
<reference evidence="2" key="1">
    <citation type="journal article" date="2017" name="Nature">
        <title>The sunflower genome provides insights into oil metabolism, flowering and Asterid evolution.</title>
        <authorList>
            <person name="Badouin H."/>
            <person name="Gouzy J."/>
            <person name="Grassa C.J."/>
            <person name="Murat F."/>
            <person name="Staton S.E."/>
            <person name="Cottret L."/>
            <person name="Lelandais-Briere C."/>
            <person name="Owens G.L."/>
            <person name="Carrere S."/>
            <person name="Mayjonade B."/>
            <person name="Legrand L."/>
            <person name="Gill N."/>
            <person name="Kane N.C."/>
            <person name="Bowers J.E."/>
            <person name="Hubner S."/>
            <person name="Bellec A."/>
            <person name="Berard A."/>
            <person name="Berges H."/>
            <person name="Blanchet N."/>
            <person name="Boniface M.C."/>
            <person name="Brunel D."/>
            <person name="Catrice O."/>
            <person name="Chaidir N."/>
            <person name="Claudel C."/>
            <person name="Donnadieu C."/>
            <person name="Faraut T."/>
            <person name="Fievet G."/>
            <person name="Helmstetter N."/>
            <person name="King M."/>
            <person name="Knapp S.J."/>
            <person name="Lai Z."/>
            <person name="Le Paslier M.C."/>
            <person name="Lippi Y."/>
            <person name="Lorenzon L."/>
            <person name="Mandel J.R."/>
            <person name="Marage G."/>
            <person name="Marchand G."/>
            <person name="Marquand E."/>
            <person name="Bret-Mestries E."/>
            <person name="Morien E."/>
            <person name="Nambeesan S."/>
            <person name="Nguyen T."/>
            <person name="Pegot-Espagnet P."/>
            <person name="Pouilly N."/>
            <person name="Raftis F."/>
            <person name="Sallet E."/>
            <person name="Schiex T."/>
            <person name="Thomas J."/>
            <person name="Vandecasteele C."/>
            <person name="Vares D."/>
            <person name="Vear F."/>
            <person name="Vautrin S."/>
            <person name="Crespi M."/>
            <person name="Mangin B."/>
            <person name="Burke J.M."/>
            <person name="Salse J."/>
            <person name="Munos S."/>
            <person name="Vincourt P."/>
            <person name="Rieseberg L.H."/>
            <person name="Langlade N.B."/>
        </authorList>
    </citation>
    <scope>NUCLEOTIDE SEQUENCE [LARGE SCALE GENOMIC DNA]</scope>
    <source>
        <strain evidence="2">cv. SF193</strain>
    </source>
</reference>
<evidence type="ECO:0000313" key="2">
    <source>
        <dbReference type="Proteomes" id="UP000215914"/>
    </source>
</evidence>
<name>A0A251S717_HELAN</name>
<protein>
    <submittedName>
        <fullName evidence="1">Uncharacterized protein</fullName>
    </submittedName>
</protein>
<dbReference type="AlphaFoldDB" id="A0A251S717"/>